<accession>A0A2I1DF13</accession>
<dbReference type="GO" id="GO:0005737">
    <property type="term" value="C:cytoplasm"/>
    <property type="evidence" value="ECO:0007669"/>
    <property type="project" value="TreeGrafter"/>
</dbReference>
<evidence type="ECO:0000256" key="3">
    <source>
        <dbReference type="ARBA" id="ARBA00005708"/>
    </source>
</evidence>
<evidence type="ECO:0000256" key="2">
    <source>
        <dbReference type="ARBA" id="ARBA00005013"/>
    </source>
</evidence>
<name>A0A2I1DF13_ASPC2</name>
<dbReference type="EMBL" id="MSFM01000001">
    <property type="protein sequence ID" value="PKY08448.1"/>
    <property type="molecule type" value="Genomic_DNA"/>
</dbReference>
<evidence type="ECO:0000256" key="5">
    <source>
        <dbReference type="ARBA" id="ARBA00022909"/>
    </source>
</evidence>
<dbReference type="GO" id="GO:0046656">
    <property type="term" value="P:folic acid biosynthetic process"/>
    <property type="evidence" value="ECO:0007669"/>
    <property type="project" value="UniProtKB-KW"/>
</dbReference>
<keyword evidence="10" id="KW-1185">Reference proteome</keyword>
<dbReference type="AlphaFoldDB" id="A0A2I1DF13"/>
<sequence>MSEQRRAISLSPVPAIVDTISLRNVQLPLPSAPEAWHRLGKRQPCTVSVRLSYSSATGAAAADDVSLSLDYGKLYRRAEQAISGLQQSSTSARLLVNQDGSLPERMTPDDAGQDLHCTAGIIASCAFDLLVEVQAQAPDALQGDFGRCDVHLHLPKALLRADGGLIYRAQTAMVRGGGPITTVILSEEFRIQRIRCFAILGINPHERLEKQAVLITLTFQSPAQNEWRSNFLRTYPEMTRTIAETVDKTDFQSVEALATLVARIAVVDFGHSQVTALVEKPNALAFSEGTGVEITRSQSFFS</sequence>
<dbReference type="InterPro" id="IPR006157">
    <property type="entry name" value="FolB_dom"/>
</dbReference>
<dbReference type="SUPFAM" id="SSF55620">
    <property type="entry name" value="Tetrahydrobiopterin biosynthesis enzymes-like"/>
    <property type="match status" value="1"/>
</dbReference>
<dbReference type="SMART" id="SM00905">
    <property type="entry name" value="FolB"/>
    <property type="match status" value="1"/>
</dbReference>
<dbReference type="PANTHER" id="PTHR42844">
    <property type="entry name" value="DIHYDRONEOPTERIN ALDOLASE 1-RELATED"/>
    <property type="match status" value="1"/>
</dbReference>
<keyword evidence="6" id="KW-0456">Lyase</keyword>
<comment type="similarity">
    <text evidence="3">Belongs to the DHNA family.</text>
</comment>
<comment type="catalytic activity">
    <reaction evidence="1">
        <text>7,8-dihydroneopterin = 6-hydroxymethyl-7,8-dihydropterin + glycolaldehyde</text>
        <dbReference type="Rhea" id="RHEA:10540"/>
        <dbReference type="ChEBI" id="CHEBI:17001"/>
        <dbReference type="ChEBI" id="CHEBI:17071"/>
        <dbReference type="ChEBI" id="CHEBI:44841"/>
        <dbReference type="EC" id="4.1.2.25"/>
    </reaction>
</comment>
<dbReference type="GeneID" id="36546719"/>
<dbReference type="InterPro" id="IPR043133">
    <property type="entry name" value="GTP-CH-I_C/QueF"/>
</dbReference>
<dbReference type="RefSeq" id="XP_024697042.1">
    <property type="nucleotide sequence ID" value="XM_024839195.1"/>
</dbReference>
<evidence type="ECO:0000313" key="9">
    <source>
        <dbReference type="EMBL" id="PKY08448.1"/>
    </source>
</evidence>
<dbReference type="GO" id="GO:0004150">
    <property type="term" value="F:dihydroneopterin aldolase activity"/>
    <property type="evidence" value="ECO:0007669"/>
    <property type="project" value="UniProtKB-EC"/>
</dbReference>
<evidence type="ECO:0000256" key="7">
    <source>
        <dbReference type="ARBA" id="ARBA00032903"/>
    </source>
</evidence>
<dbReference type="PANTHER" id="PTHR42844:SF1">
    <property type="entry name" value="DIHYDRONEOPTERIN ALDOLASE 1-RELATED"/>
    <property type="match status" value="1"/>
</dbReference>
<protein>
    <recommendedName>
        <fullName evidence="4">dihydroneopterin aldolase</fullName>
        <ecNumber evidence="4">4.1.2.25</ecNumber>
    </recommendedName>
    <alternativeName>
        <fullName evidence="7">7,8-dihydroneopterin aldolase</fullName>
    </alternativeName>
</protein>
<dbReference type="Gene3D" id="3.30.1130.10">
    <property type="match status" value="2"/>
</dbReference>
<dbReference type="EC" id="4.1.2.25" evidence="4"/>
<feature type="domain" description="Dihydroneopterin aldolase/epimerase" evidence="8">
    <location>
        <begin position="189"/>
        <end position="296"/>
    </location>
</feature>
<comment type="pathway">
    <text evidence="2">Cofactor biosynthesis; tetrahydrofolate biosynthesis; 2-amino-4-hydroxy-6-hydroxymethyl-7,8-dihydropteridine diphosphate from 7,8-dihydroneopterin triphosphate: step 3/4.</text>
</comment>
<organism evidence="9 10">
    <name type="scientific">Aspergillus campestris (strain IBT 28561)</name>
    <dbReference type="NCBI Taxonomy" id="1392248"/>
    <lineage>
        <taxon>Eukaryota</taxon>
        <taxon>Fungi</taxon>
        <taxon>Dikarya</taxon>
        <taxon>Ascomycota</taxon>
        <taxon>Pezizomycotina</taxon>
        <taxon>Eurotiomycetes</taxon>
        <taxon>Eurotiomycetidae</taxon>
        <taxon>Eurotiales</taxon>
        <taxon>Aspergillaceae</taxon>
        <taxon>Aspergillus</taxon>
        <taxon>Aspergillus subgen. Circumdati</taxon>
    </lineage>
</organism>
<evidence type="ECO:0000313" key="10">
    <source>
        <dbReference type="Proteomes" id="UP000234254"/>
    </source>
</evidence>
<keyword evidence="5" id="KW-0289">Folate biosynthesis</keyword>
<dbReference type="InterPro" id="IPR006156">
    <property type="entry name" value="Dihydroneopterin_aldolase"/>
</dbReference>
<proteinExistence type="inferred from homology"/>
<evidence type="ECO:0000256" key="1">
    <source>
        <dbReference type="ARBA" id="ARBA00001353"/>
    </source>
</evidence>
<evidence type="ECO:0000259" key="8">
    <source>
        <dbReference type="SMART" id="SM00905"/>
    </source>
</evidence>
<gene>
    <name evidence="9" type="ORF">P168DRAFT_308454</name>
</gene>
<dbReference type="Proteomes" id="UP000234254">
    <property type="component" value="Unassembled WGS sequence"/>
</dbReference>
<dbReference type="Pfam" id="PF02152">
    <property type="entry name" value="FolB"/>
    <property type="match status" value="1"/>
</dbReference>
<dbReference type="OrthoDB" id="5425486at2759"/>
<evidence type="ECO:0000256" key="4">
    <source>
        <dbReference type="ARBA" id="ARBA00013043"/>
    </source>
</evidence>
<evidence type="ECO:0000256" key="6">
    <source>
        <dbReference type="ARBA" id="ARBA00023239"/>
    </source>
</evidence>
<comment type="caution">
    <text evidence="9">The sequence shown here is derived from an EMBL/GenBank/DDBJ whole genome shotgun (WGS) entry which is preliminary data.</text>
</comment>
<dbReference type="VEuPathDB" id="FungiDB:P168DRAFT_308454"/>
<reference evidence="9" key="1">
    <citation type="submission" date="2016-12" db="EMBL/GenBank/DDBJ databases">
        <title>The genomes of Aspergillus section Nigri reveals drivers in fungal speciation.</title>
        <authorList>
            <consortium name="DOE Joint Genome Institute"/>
            <person name="Vesth T.C."/>
            <person name="Nybo J."/>
            <person name="Theobald S."/>
            <person name="Brandl J."/>
            <person name="Frisvad J.C."/>
            <person name="Nielsen K.F."/>
            <person name="Lyhne E.K."/>
            <person name="Kogle M.E."/>
            <person name="Kuo A."/>
            <person name="Riley R."/>
            <person name="Clum A."/>
            <person name="Nolan M."/>
            <person name="Lipzen A."/>
            <person name="Salamov A."/>
            <person name="Henrissat B."/>
            <person name="Wiebenga A."/>
            <person name="De vries R.P."/>
            <person name="Grigoriev I.V."/>
            <person name="Mortensen U.H."/>
            <person name="Andersen M.R."/>
            <person name="Baker S.E."/>
        </authorList>
    </citation>
    <scope>NUCLEOTIDE SEQUENCE</scope>
    <source>
        <strain evidence="9">IBT 28561</strain>
    </source>
</reference>